<dbReference type="RefSeq" id="WP_092892620.1">
    <property type="nucleotide sequence ID" value="NZ_FOOQ01000002.1"/>
</dbReference>
<dbReference type="Gene3D" id="2.130.10.10">
    <property type="entry name" value="YVTN repeat-like/Quinoprotein amine dehydrogenase"/>
    <property type="match status" value="1"/>
</dbReference>
<keyword evidence="2" id="KW-1133">Transmembrane helix</keyword>
<keyword evidence="2" id="KW-0812">Transmembrane</keyword>
<evidence type="ECO:0000259" key="3">
    <source>
        <dbReference type="Pfam" id="PF23366"/>
    </source>
</evidence>
<evidence type="ECO:0000313" key="5">
    <source>
        <dbReference type="Proteomes" id="UP000198876"/>
    </source>
</evidence>
<feature type="transmembrane region" description="Helical" evidence="2">
    <location>
        <begin position="21"/>
        <end position="37"/>
    </location>
</feature>
<dbReference type="InterPro" id="IPR056505">
    <property type="entry name" value="Beta-prop_HVO_0234"/>
</dbReference>
<protein>
    <recommendedName>
        <fullName evidence="3">HVO-0234-like beta-propeller domain-containing protein</fullName>
    </recommendedName>
</protein>
<evidence type="ECO:0000256" key="1">
    <source>
        <dbReference type="SAM" id="MobiDB-lite"/>
    </source>
</evidence>
<dbReference type="STRING" id="553467.SAMN04488063_2489"/>
<sequence>MTRPERREDGFVAFYRGYTKTWIHALATVALTAFGTLTTVHRFFAVVAIVAYLLPLVVQYARYASGETDRTADGAGSNGRVETDELSASGTDGGPASRTDAADATPSDPTSRAEVAETETADSETTTGTDSSSEPRWTAVDSPTGETLFDAAIAGDDAYAVGSDGVVVAGAGTDDWRVVLSDGPGAGANALRGIDAVPGGGVWVAGDGGAVGRLDPDTDRHVDYSAPDGDTSNVAAVAAAGEPGDETVLLADGSGRVRRGRYRDGELAWDDPTKPGSGSSIAAISLREDGSGYLCDTSDGVYATRDGGRTFESVGPVGADGTLTDVAATEPETCLVAADDGVIRRYDGTTWTPHRLGDDPLRALSASGNRAVACADGGTVYERSDSSDWTQVSTPTSASLRGVAVGDARAVGVGEEGSIVERLGRETDAA</sequence>
<name>A0A1I2SZJ4_9EURY</name>
<accession>A0A1I2SZJ4</accession>
<evidence type="ECO:0000256" key="2">
    <source>
        <dbReference type="SAM" id="Phobius"/>
    </source>
</evidence>
<dbReference type="SUPFAM" id="SSF110296">
    <property type="entry name" value="Oligoxyloglucan reducing end-specific cellobiohydrolase"/>
    <property type="match status" value="1"/>
</dbReference>
<feature type="compositionally biased region" description="Low complexity" evidence="1">
    <location>
        <begin position="123"/>
        <end position="134"/>
    </location>
</feature>
<keyword evidence="5" id="KW-1185">Reference proteome</keyword>
<dbReference type="Pfam" id="PF23366">
    <property type="entry name" value="Beta-prop_HVO_0234"/>
    <property type="match status" value="1"/>
</dbReference>
<organism evidence="4 5">
    <name type="scientific">Halopelagius inordinatus</name>
    <dbReference type="NCBI Taxonomy" id="553467"/>
    <lineage>
        <taxon>Archaea</taxon>
        <taxon>Methanobacteriati</taxon>
        <taxon>Methanobacteriota</taxon>
        <taxon>Stenosarchaea group</taxon>
        <taxon>Halobacteria</taxon>
        <taxon>Halobacteriales</taxon>
        <taxon>Haloferacaceae</taxon>
    </lineage>
</organism>
<feature type="domain" description="HVO-0234-like beta-propeller" evidence="3">
    <location>
        <begin position="201"/>
        <end position="425"/>
    </location>
</feature>
<gene>
    <name evidence="4" type="ORF">SAMN04488063_2489</name>
</gene>
<dbReference type="EMBL" id="FOOQ01000002">
    <property type="protein sequence ID" value="SFG58215.1"/>
    <property type="molecule type" value="Genomic_DNA"/>
</dbReference>
<feature type="region of interest" description="Disordered" evidence="1">
    <location>
        <begin position="68"/>
        <end position="142"/>
    </location>
</feature>
<evidence type="ECO:0000313" key="4">
    <source>
        <dbReference type="EMBL" id="SFG58215.1"/>
    </source>
</evidence>
<reference evidence="5" key="1">
    <citation type="submission" date="2016-10" db="EMBL/GenBank/DDBJ databases">
        <authorList>
            <person name="Varghese N."/>
            <person name="Submissions S."/>
        </authorList>
    </citation>
    <scope>NUCLEOTIDE SEQUENCE [LARGE SCALE GENOMIC DNA]</scope>
    <source>
        <strain evidence="5">CGMCC 1.7739</strain>
    </source>
</reference>
<dbReference type="OrthoDB" id="320255at2157"/>
<dbReference type="InterPro" id="IPR015943">
    <property type="entry name" value="WD40/YVTN_repeat-like_dom_sf"/>
</dbReference>
<proteinExistence type="predicted"/>
<dbReference type="AlphaFoldDB" id="A0A1I2SZJ4"/>
<keyword evidence="2" id="KW-0472">Membrane</keyword>
<dbReference type="Proteomes" id="UP000198876">
    <property type="component" value="Unassembled WGS sequence"/>
</dbReference>